<feature type="transmembrane region" description="Helical" evidence="5">
    <location>
        <begin position="160"/>
        <end position="180"/>
    </location>
</feature>
<dbReference type="PANTHER" id="PTHR43066:SF11">
    <property type="entry name" value="PEPTIDASE S54 RHOMBOID DOMAIN-CONTAINING PROTEIN"/>
    <property type="match status" value="1"/>
</dbReference>
<evidence type="ECO:0000256" key="5">
    <source>
        <dbReference type="SAM" id="Phobius"/>
    </source>
</evidence>
<dbReference type="SUPFAM" id="SSF144091">
    <property type="entry name" value="Rhomboid-like"/>
    <property type="match status" value="1"/>
</dbReference>
<feature type="transmembrane region" description="Helical" evidence="5">
    <location>
        <begin position="261"/>
        <end position="280"/>
    </location>
</feature>
<feature type="transmembrane region" description="Helical" evidence="5">
    <location>
        <begin position="130"/>
        <end position="153"/>
    </location>
</feature>
<dbReference type="GO" id="GO:0016020">
    <property type="term" value="C:membrane"/>
    <property type="evidence" value="ECO:0007669"/>
    <property type="project" value="UniProtKB-SubCell"/>
</dbReference>
<dbReference type="PANTHER" id="PTHR43066">
    <property type="entry name" value="RHOMBOID-RELATED PROTEIN"/>
    <property type="match status" value="1"/>
</dbReference>
<dbReference type="GO" id="GO:0004252">
    <property type="term" value="F:serine-type endopeptidase activity"/>
    <property type="evidence" value="ECO:0007669"/>
    <property type="project" value="InterPro"/>
</dbReference>
<keyword evidence="7" id="KW-0378">Hydrolase</keyword>
<dbReference type="Gene3D" id="1.20.1540.10">
    <property type="entry name" value="Rhomboid-like"/>
    <property type="match status" value="1"/>
</dbReference>
<evidence type="ECO:0000256" key="3">
    <source>
        <dbReference type="ARBA" id="ARBA00022989"/>
    </source>
</evidence>
<name>A0A495XCY7_9PSEU</name>
<keyword evidence="3 5" id="KW-1133">Transmembrane helix</keyword>
<dbReference type="Pfam" id="PF01694">
    <property type="entry name" value="Rhomboid"/>
    <property type="match status" value="1"/>
</dbReference>
<dbReference type="Proteomes" id="UP000272729">
    <property type="component" value="Unassembled WGS sequence"/>
</dbReference>
<sequence>MSTPVAPGDPVGAVACVRHPGRVTGLRCTRCDRPACPECLREASVGYQCVDCVNEGKRTVRRARNFLGAEDGGRPVVTAVLIGLNVLVFVLLAVQAGNPLGVDRTPLFGDLGLWPWAVVDGEWWRFATNAFTHVGFLHLALNMLWLAILGWLLEPAFGTARFVAVSVLSILGCGAAVFLFGNPGSIGAGASGLVYGLMGAVLVAMRPMGFNPGVVLPVFVLNVVSSFTLPGVSLIGHAGGFAAGALVTLGFVYAPREKREWYQAAVVAAGVVLFVVLVAVRAGQLT</sequence>
<comment type="subcellular location">
    <subcellularLocation>
        <location evidence="1">Membrane</location>
        <topology evidence="1">Multi-pass membrane protein</topology>
    </subcellularLocation>
</comment>
<feature type="domain" description="Peptidase S54 rhomboid" evidence="6">
    <location>
        <begin position="121"/>
        <end position="251"/>
    </location>
</feature>
<keyword evidence="4 5" id="KW-0472">Membrane</keyword>
<dbReference type="GO" id="GO:0006508">
    <property type="term" value="P:proteolysis"/>
    <property type="evidence" value="ECO:0007669"/>
    <property type="project" value="UniProtKB-KW"/>
</dbReference>
<dbReference type="OrthoDB" id="9807874at2"/>
<evidence type="ECO:0000256" key="4">
    <source>
        <dbReference type="ARBA" id="ARBA00023136"/>
    </source>
</evidence>
<keyword evidence="8" id="KW-1185">Reference proteome</keyword>
<evidence type="ECO:0000256" key="1">
    <source>
        <dbReference type="ARBA" id="ARBA00004141"/>
    </source>
</evidence>
<reference evidence="7 8" key="1">
    <citation type="submission" date="2018-10" db="EMBL/GenBank/DDBJ databases">
        <title>Sequencing the genomes of 1000 actinobacteria strains.</title>
        <authorList>
            <person name="Klenk H.-P."/>
        </authorList>
    </citation>
    <scope>NUCLEOTIDE SEQUENCE [LARGE SCALE GENOMIC DNA]</scope>
    <source>
        <strain evidence="7 8">DSM 43911</strain>
    </source>
</reference>
<evidence type="ECO:0000313" key="7">
    <source>
        <dbReference type="EMBL" id="RKT71519.1"/>
    </source>
</evidence>
<feature type="transmembrane region" description="Helical" evidence="5">
    <location>
        <begin position="235"/>
        <end position="254"/>
    </location>
</feature>
<keyword evidence="2 5" id="KW-0812">Transmembrane</keyword>
<protein>
    <submittedName>
        <fullName evidence="7">Membrane associated rhomboid family serine protease</fullName>
    </submittedName>
</protein>
<organism evidence="7 8">
    <name type="scientific">Saccharothrix variisporea</name>
    <dbReference type="NCBI Taxonomy" id="543527"/>
    <lineage>
        <taxon>Bacteria</taxon>
        <taxon>Bacillati</taxon>
        <taxon>Actinomycetota</taxon>
        <taxon>Actinomycetes</taxon>
        <taxon>Pseudonocardiales</taxon>
        <taxon>Pseudonocardiaceae</taxon>
        <taxon>Saccharothrix</taxon>
    </lineage>
</organism>
<evidence type="ECO:0000313" key="8">
    <source>
        <dbReference type="Proteomes" id="UP000272729"/>
    </source>
</evidence>
<evidence type="ECO:0000259" key="6">
    <source>
        <dbReference type="Pfam" id="PF01694"/>
    </source>
</evidence>
<accession>A0A495XCY7</accession>
<dbReference type="InterPro" id="IPR035952">
    <property type="entry name" value="Rhomboid-like_sf"/>
</dbReference>
<proteinExistence type="predicted"/>
<keyword evidence="7" id="KW-0645">Protease</keyword>
<dbReference type="InterPro" id="IPR022764">
    <property type="entry name" value="Peptidase_S54_rhomboid_dom"/>
</dbReference>
<dbReference type="EMBL" id="RBXR01000001">
    <property type="protein sequence ID" value="RKT71519.1"/>
    <property type="molecule type" value="Genomic_DNA"/>
</dbReference>
<dbReference type="AlphaFoldDB" id="A0A495XCY7"/>
<dbReference type="RefSeq" id="WP_121223890.1">
    <property type="nucleotide sequence ID" value="NZ_JBIUBA010000001.1"/>
</dbReference>
<gene>
    <name evidence="7" type="ORF">DFJ66_4810</name>
</gene>
<feature type="transmembrane region" description="Helical" evidence="5">
    <location>
        <begin position="186"/>
        <end position="205"/>
    </location>
</feature>
<comment type="caution">
    <text evidence="7">The sequence shown here is derived from an EMBL/GenBank/DDBJ whole genome shotgun (WGS) entry which is preliminary data.</text>
</comment>
<feature type="transmembrane region" description="Helical" evidence="5">
    <location>
        <begin position="76"/>
        <end position="97"/>
    </location>
</feature>
<evidence type="ECO:0000256" key="2">
    <source>
        <dbReference type="ARBA" id="ARBA00022692"/>
    </source>
</evidence>